<dbReference type="KEGG" id="lkm:EFP84_14585"/>
<feature type="transmembrane region" description="Helical" evidence="1">
    <location>
        <begin position="255"/>
        <end position="274"/>
    </location>
</feature>
<feature type="transmembrane region" description="Helical" evidence="1">
    <location>
        <begin position="212"/>
        <end position="235"/>
    </location>
</feature>
<feature type="transmembrane region" description="Helical" evidence="1">
    <location>
        <begin position="126"/>
        <end position="144"/>
    </location>
</feature>
<reference evidence="2 3" key="1">
    <citation type="submission" date="2018-11" db="EMBL/GenBank/DDBJ databases">
        <title>Complete genome sequence of Leptospira kmetyi isolate LS 001/16 from soil sample associated with a leptospirosis patient in Kelantan.</title>
        <authorList>
            <person name="Muhammad Yusoff F."/>
            <person name="Muhammad Yusoff S."/>
            <person name="Ahmad M.N."/>
            <person name="Yusof N.Y."/>
            <person name="Aziah I."/>
        </authorList>
    </citation>
    <scope>NUCLEOTIDE SEQUENCE [LARGE SCALE GENOMIC DNA]</scope>
    <source>
        <strain evidence="2 3">LS 001/16</strain>
    </source>
</reference>
<evidence type="ECO:0000313" key="3">
    <source>
        <dbReference type="Proteomes" id="UP000276407"/>
    </source>
</evidence>
<dbReference type="EMBL" id="CP033614">
    <property type="protein sequence ID" value="AYV56600.1"/>
    <property type="molecule type" value="Genomic_DNA"/>
</dbReference>
<accession>A0AAD0UPC0</accession>
<keyword evidence="1" id="KW-1133">Transmembrane helix</keyword>
<organism evidence="2 3">
    <name type="scientific">Leptospira kmetyi</name>
    <dbReference type="NCBI Taxonomy" id="408139"/>
    <lineage>
        <taxon>Bacteria</taxon>
        <taxon>Pseudomonadati</taxon>
        <taxon>Spirochaetota</taxon>
        <taxon>Spirochaetia</taxon>
        <taxon>Leptospirales</taxon>
        <taxon>Leptospiraceae</taxon>
        <taxon>Leptospira</taxon>
    </lineage>
</organism>
<feature type="transmembrane region" description="Helical" evidence="1">
    <location>
        <begin position="315"/>
        <end position="334"/>
    </location>
</feature>
<keyword evidence="1" id="KW-0812">Transmembrane</keyword>
<feature type="transmembrane region" description="Helical" evidence="1">
    <location>
        <begin position="413"/>
        <end position="432"/>
    </location>
</feature>
<dbReference type="AlphaFoldDB" id="A0AAD0UPC0"/>
<protein>
    <submittedName>
        <fullName evidence="2">Uncharacterized protein</fullName>
    </submittedName>
</protein>
<sequence length="574" mass="66597">MKNYVKETILLLLSLFVFLISLNNNPRIASLAFNADNLYPAVLYQDLITDGNPLYGWSLTPSPFFFPDIAVYFLIRALVSDSLIAVYGAYVFQVLFLLFAVLYFANGHRKTQTENAELQKTDLNKIILIVYSSFLILFSIHSYFFPVLGFAAHGGALSFSLFCYGLWKRLSIPSTENTENGNPDLDGGFDKTRFVNFASLKFFSNSNERRRFYLWVLFGVFQILLIVSDPLFLLFFNGPFLFLSLDKLRKNRNRFTVLSLSVPFFCALLGLYLYRILTKSDFVFIPTGYYSGTPSWNWIQPIAVTIRSQFTASPFSFAFVLISYPILTFVKFFFGKKPERAQTATILSDAVDRFFFLIASVLISTFGIAVIGGLSGMSQTEGIHLRYLLPFLFFWIPLLADSLFDLTKNYKKGIFFFCYGVFLFLFLLVLLWGNLKPALYQDGLAACFDRISTDREKVRLGRGMSDFWSSRRIRIFSKTNLRADNYMRDLHPEYWQNSWNWFKKTPEHEYNFAVLPGLDEDLLKLEFGEPSFVSSCENYKILIWDDAFPERFRTFRKKKIEEIELWHTLTGRKF</sequence>
<keyword evidence="1" id="KW-0472">Membrane</keyword>
<feature type="transmembrane region" description="Helical" evidence="1">
    <location>
        <begin position="84"/>
        <end position="105"/>
    </location>
</feature>
<dbReference type="Proteomes" id="UP000276407">
    <property type="component" value="Chromosome 1"/>
</dbReference>
<gene>
    <name evidence="2" type="ORF">EFP84_14585</name>
</gene>
<feature type="transmembrane region" description="Helical" evidence="1">
    <location>
        <begin position="387"/>
        <end position="407"/>
    </location>
</feature>
<evidence type="ECO:0000313" key="2">
    <source>
        <dbReference type="EMBL" id="AYV56600.1"/>
    </source>
</evidence>
<feature type="transmembrane region" description="Helical" evidence="1">
    <location>
        <begin position="150"/>
        <end position="167"/>
    </location>
</feature>
<feature type="transmembrane region" description="Helical" evidence="1">
    <location>
        <begin position="354"/>
        <end position="375"/>
    </location>
</feature>
<name>A0AAD0UPC0_9LEPT</name>
<proteinExistence type="predicted"/>
<evidence type="ECO:0000256" key="1">
    <source>
        <dbReference type="SAM" id="Phobius"/>
    </source>
</evidence>
<dbReference type="RefSeq" id="WP_123179908.1">
    <property type="nucleotide sequence ID" value="NZ_CP033614.1"/>
</dbReference>